<feature type="compositionally biased region" description="Pro residues" evidence="8">
    <location>
        <begin position="382"/>
        <end position="393"/>
    </location>
</feature>
<dbReference type="PROSITE" id="PS50096">
    <property type="entry name" value="IQ"/>
    <property type="match status" value="1"/>
</dbReference>
<evidence type="ECO:0000256" key="4">
    <source>
        <dbReference type="ARBA" id="ARBA00022884"/>
    </source>
</evidence>
<dbReference type="PANTHER" id="PTHR48030:SF3">
    <property type="entry name" value="SPLICING FACTOR 3B SUBUNIT 4"/>
    <property type="match status" value="1"/>
</dbReference>
<dbReference type="GO" id="GO:0071011">
    <property type="term" value="C:precatalytic spliceosome"/>
    <property type="evidence" value="ECO:0007669"/>
    <property type="project" value="TreeGrafter"/>
</dbReference>
<accession>A0A5A8BYN7</accession>
<evidence type="ECO:0000256" key="7">
    <source>
        <dbReference type="SAM" id="Coils"/>
    </source>
</evidence>
<keyword evidence="4 6" id="KW-0694">RNA-binding</keyword>
<comment type="similarity">
    <text evidence="2">Belongs to the SF3B4 family.</text>
</comment>
<evidence type="ECO:0000256" key="3">
    <source>
        <dbReference type="ARBA" id="ARBA00022737"/>
    </source>
</evidence>
<dbReference type="AlphaFoldDB" id="A0A5A8BYN7"/>
<organism evidence="10 11">
    <name type="scientific">Cafeteria roenbergensis</name>
    <name type="common">Marine flagellate</name>
    <dbReference type="NCBI Taxonomy" id="33653"/>
    <lineage>
        <taxon>Eukaryota</taxon>
        <taxon>Sar</taxon>
        <taxon>Stramenopiles</taxon>
        <taxon>Bigyra</taxon>
        <taxon>Opalozoa</taxon>
        <taxon>Bicosoecida</taxon>
        <taxon>Cafeteriaceae</taxon>
        <taxon>Cafeteria</taxon>
    </lineage>
</organism>
<dbReference type="InterPro" id="IPR012677">
    <property type="entry name" value="Nucleotide-bd_a/b_plait_sf"/>
</dbReference>
<dbReference type="InterPro" id="IPR034158">
    <property type="entry name" value="SF3B4_RRM1"/>
</dbReference>
<dbReference type="Pfam" id="PF00076">
    <property type="entry name" value="RRM_1"/>
    <property type="match status" value="2"/>
</dbReference>
<dbReference type="InterPro" id="IPR000048">
    <property type="entry name" value="IQ_motif_EF-hand-BS"/>
</dbReference>
<dbReference type="GO" id="GO:0003723">
    <property type="term" value="F:RNA binding"/>
    <property type="evidence" value="ECO:0007669"/>
    <property type="project" value="UniProtKB-UniRule"/>
</dbReference>
<dbReference type="InterPro" id="IPR000504">
    <property type="entry name" value="RRM_dom"/>
</dbReference>
<evidence type="ECO:0000259" key="9">
    <source>
        <dbReference type="PROSITE" id="PS50102"/>
    </source>
</evidence>
<name>A0A5A8BYN7_CAFRO</name>
<gene>
    <name evidence="10" type="ORF">FNF28_07868</name>
</gene>
<feature type="coiled-coil region" evidence="7">
    <location>
        <begin position="266"/>
        <end position="328"/>
    </location>
</feature>
<dbReference type="Proteomes" id="UP000324907">
    <property type="component" value="Unassembled WGS sequence"/>
</dbReference>
<evidence type="ECO:0000256" key="2">
    <source>
        <dbReference type="ARBA" id="ARBA00008363"/>
    </source>
</evidence>
<dbReference type="PANTHER" id="PTHR48030">
    <property type="entry name" value="SPLICING FACTOR 3B SUBUNIT 4"/>
    <property type="match status" value="1"/>
</dbReference>
<evidence type="ECO:0000256" key="6">
    <source>
        <dbReference type="PROSITE-ProRule" id="PRU00176"/>
    </source>
</evidence>
<feature type="domain" description="RRM" evidence="9">
    <location>
        <begin position="101"/>
        <end position="180"/>
    </location>
</feature>
<dbReference type="EMBL" id="VLTL01000391">
    <property type="protein sequence ID" value="KAA0145555.1"/>
    <property type="molecule type" value="Genomic_DNA"/>
</dbReference>
<evidence type="ECO:0000313" key="10">
    <source>
        <dbReference type="EMBL" id="KAA0145555.1"/>
    </source>
</evidence>
<dbReference type="SUPFAM" id="SSF54928">
    <property type="entry name" value="RNA-binding domain, RBD"/>
    <property type="match status" value="1"/>
</dbReference>
<dbReference type="PROSITE" id="PS50102">
    <property type="entry name" value="RRM"/>
    <property type="match status" value="2"/>
</dbReference>
<keyword evidence="3" id="KW-0677">Repeat</keyword>
<dbReference type="Pfam" id="PF00612">
    <property type="entry name" value="IQ"/>
    <property type="match status" value="1"/>
</dbReference>
<comment type="caution">
    <text evidence="10">The sequence shown here is derived from an EMBL/GenBank/DDBJ whole genome shotgun (WGS) entry which is preliminary data.</text>
</comment>
<dbReference type="SMART" id="SM00360">
    <property type="entry name" value="RRM"/>
    <property type="match status" value="2"/>
</dbReference>
<protein>
    <recommendedName>
        <fullName evidence="9">RRM domain-containing protein</fullName>
    </recommendedName>
</protein>
<evidence type="ECO:0000256" key="5">
    <source>
        <dbReference type="ARBA" id="ARBA00023242"/>
    </source>
</evidence>
<dbReference type="InterPro" id="IPR052084">
    <property type="entry name" value="SF3B4_spliceosome_assoc"/>
</dbReference>
<sequence length="454" mass="49469">MATQHVVSQRNQDATCFVGSLADEVDEELLWELFTQVGAVVDVSMPKDSVTGEHRGFAFVEMRSALDAEYACRTLGMLRLCGKPIRVDRSSSSKEQAGVGAKLYVGGLSPEVDEKLLHDTFAAFGMVTGQPRVQHDAETGAAKGFGFVEFDSFEAADRAIEAMNGQYLAGRPLTIQYAFKRDEPGVRHGTHAERVMAAARNESKDRDQPGRSYEDIVRASGAGGARAREAAEMLRHLRGVATMPRARVDMIAVTAKYVAAGMLAHLRDADERLAAAEHDASKLRAKHQASNARAEAAEERVRELEGMLEESRSREAASSARADRLEAEVGALRSGDPRVTRDAMRRAVRATVHLQRLWRGYDTRRRYRHLLRRIVFRDVFLPPPASARRPGPPASLASRDSPGRAGQFADASHGARSVGSPDSFALLARMGHGAGPNPDDLGSARGADDEQGRF</sequence>
<dbReference type="CDD" id="cd12334">
    <property type="entry name" value="RRM1_SF3B4"/>
    <property type="match status" value="1"/>
</dbReference>
<dbReference type="Gene3D" id="3.30.70.330">
    <property type="match status" value="2"/>
</dbReference>
<evidence type="ECO:0000256" key="8">
    <source>
        <dbReference type="SAM" id="MobiDB-lite"/>
    </source>
</evidence>
<reference evidence="10 11" key="1">
    <citation type="submission" date="2019-07" db="EMBL/GenBank/DDBJ databases">
        <title>Genomes of Cafeteria roenbergensis.</title>
        <authorList>
            <person name="Fischer M.G."/>
            <person name="Hackl T."/>
            <person name="Roman M."/>
        </authorList>
    </citation>
    <scope>NUCLEOTIDE SEQUENCE [LARGE SCALE GENOMIC DNA]</scope>
    <source>
        <strain evidence="10 11">RCC970-E3</strain>
    </source>
</reference>
<proteinExistence type="inferred from homology"/>
<keyword evidence="5" id="KW-0539">Nucleus</keyword>
<keyword evidence="7" id="KW-0175">Coiled coil</keyword>
<dbReference type="FunFam" id="3.30.70.330:FF:000505">
    <property type="entry name" value="Splicing factor 3B subunit 4"/>
    <property type="match status" value="1"/>
</dbReference>
<dbReference type="GO" id="GO:0005730">
    <property type="term" value="C:nucleolus"/>
    <property type="evidence" value="ECO:0007669"/>
    <property type="project" value="TreeGrafter"/>
</dbReference>
<feature type="domain" description="RRM" evidence="9">
    <location>
        <begin position="14"/>
        <end position="92"/>
    </location>
</feature>
<dbReference type="InterPro" id="IPR035979">
    <property type="entry name" value="RBD_domain_sf"/>
</dbReference>
<evidence type="ECO:0000313" key="11">
    <source>
        <dbReference type="Proteomes" id="UP000324907"/>
    </source>
</evidence>
<dbReference type="GO" id="GO:0048026">
    <property type="term" value="P:positive regulation of mRNA splicing, via spliceosome"/>
    <property type="evidence" value="ECO:0007669"/>
    <property type="project" value="TreeGrafter"/>
</dbReference>
<evidence type="ECO:0000256" key="1">
    <source>
        <dbReference type="ARBA" id="ARBA00004123"/>
    </source>
</evidence>
<comment type="subcellular location">
    <subcellularLocation>
        <location evidence="1">Nucleus</location>
    </subcellularLocation>
</comment>
<feature type="region of interest" description="Disordered" evidence="8">
    <location>
        <begin position="382"/>
        <end position="454"/>
    </location>
</feature>